<dbReference type="EMBL" id="CP011545">
    <property type="protein sequence ID" value="AKK08248.1"/>
    <property type="molecule type" value="Genomic_DNA"/>
</dbReference>
<dbReference type="KEGG" id="cted:CTEST_03995"/>
<proteinExistence type="predicted"/>
<dbReference type="InterPro" id="IPR042070">
    <property type="entry name" value="PucR_C-HTH_sf"/>
</dbReference>
<protein>
    <submittedName>
        <fullName evidence="3">Regulator of polyketide synthase expression</fullName>
    </submittedName>
</protein>
<feature type="domain" description="Purine catabolism PurC-like" evidence="1">
    <location>
        <begin position="49"/>
        <end position="137"/>
    </location>
</feature>
<reference evidence="3 4" key="1">
    <citation type="journal article" date="2015" name="Genome Announc.">
        <title>Complete Genome Sequence of the Type Strain Corynebacterium testudinoris DSM 44614, Recovered from Necrotic Lesions in the Mouth of a Tortoise.</title>
        <authorList>
            <person name="Ruckert C."/>
            <person name="Kriete M."/>
            <person name="Jaenicke S."/>
            <person name="Winkler A."/>
            <person name="Tauch A."/>
        </authorList>
    </citation>
    <scope>NUCLEOTIDE SEQUENCE [LARGE SCALE GENOMIC DNA]</scope>
    <source>
        <strain evidence="3 4">DSM 44614</strain>
    </source>
</reference>
<evidence type="ECO:0000259" key="2">
    <source>
        <dbReference type="Pfam" id="PF13556"/>
    </source>
</evidence>
<reference evidence="4" key="2">
    <citation type="submission" date="2015-05" db="EMBL/GenBank/DDBJ databases">
        <title>Complete genome sequence of Corynebacterium testudinoris DSM 44614, recovered from necrotic lesions in the mouth of a tortoise.</title>
        <authorList>
            <person name="Ruckert C."/>
            <person name="Albersmeier A."/>
            <person name="Winkler A."/>
            <person name="Tauch A."/>
        </authorList>
    </citation>
    <scope>NUCLEOTIDE SEQUENCE [LARGE SCALE GENOMIC DNA]</scope>
    <source>
        <strain evidence="4">DSM 44614</strain>
    </source>
</reference>
<gene>
    <name evidence="3" type="ORF">CTEST_03995</name>
</gene>
<feature type="domain" description="PucR C-terminal helix-turn-helix" evidence="2">
    <location>
        <begin position="448"/>
        <end position="501"/>
    </location>
</feature>
<evidence type="ECO:0000313" key="3">
    <source>
        <dbReference type="EMBL" id="AKK08248.1"/>
    </source>
</evidence>
<dbReference type="STRING" id="136857.CTEST_03995"/>
<dbReference type="Gene3D" id="1.10.10.2840">
    <property type="entry name" value="PucR C-terminal helix-turn-helix domain"/>
    <property type="match status" value="1"/>
</dbReference>
<keyword evidence="4" id="KW-1185">Reference proteome</keyword>
<dbReference type="PATRIC" id="fig|136857.5.peg.790"/>
<evidence type="ECO:0000259" key="1">
    <source>
        <dbReference type="Pfam" id="PF07905"/>
    </source>
</evidence>
<organism evidence="3 4">
    <name type="scientific">Corynebacterium testudinoris</name>
    <dbReference type="NCBI Taxonomy" id="136857"/>
    <lineage>
        <taxon>Bacteria</taxon>
        <taxon>Bacillati</taxon>
        <taxon>Actinomycetota</taxon>
        <taxon>Actinomycetes</taxon>
        <taxon>Mycobacteriales</taxon>
        <taxon>Corynebacteriaceae</taxon>
        <taxon>Corynebacterium</taxon>
    </lineage>
</organism>
<accession>A0A0G3H8S6</accession>
<sequence>MYDGAKNRAKTIPIGHSVAASGLSLTWLYRQKDLDLRSWHLSGDNFRIIQPSELVDTAEFVQPHSVILTVGVVIPDSYEAYVRRLKDAGAVAIGFGTGLVSPTVPPALIDAARTNNISIFEVPRSTPFTAILSTVQEEYARRRLRAQQQLLDAQELLNDIAIDSGVSELVAATAERLDATIAVADNDGRSIARTADLTPLIDAALSNGGRSAAYRRGDAYVLIHRMSGEGERYHLLVAQSPSPFSAQERSLIKHCAGLADIILQRPAGLRQASSELNTLAMSLLLGVEQSQQAMVGVFSIASDSAGRVRPVVVDGDDPARFRRDLNRLDQRLMLDGRQMFLFHLDETTALVLFRGSRSVAEIISLFGIGASHLRLALGNPVHWQELSMRTVEELAAVAASLRIGHHAGPDNRTLRWVDNPAVHDALATRFAETYQQLIDHDAEHNGHLVDTLDAYIRSGNRVAVTAQTLGVHRHTVRTRLETVERVAEVVLSDPAVCAELLVLSLVGHKRR</sequence>
<dbReference type="AlphaFoldDB" id="A0A0G3H8S6"/>
<name>A0A0G3H8S6_9CORY</name>
<dbReference type="PANTHER" id="PTHR33744">
    <property type="entry name" value="CARBOHYDRATE DIACID REGULATOR"/>
    <property type="match status" value="1"/>
</dbReference>
<dbReference type="InterPro" id="IPR025736">
    <property type="entry name" value="PucR_C-HTH_dom"/>
</dbReference>
<dbReference type="Proteomes" id="UP000035540">
    <property type="component" value="Chromosome"/>
</dbReference>
<evidence type="ECO:0000313" key="4">
    <source>
        <dbReference type="Proteomes" id="UP000035540"/>
    </source>
</evidence>
<dbReference type="PANTHER" id="PTHR33744:SF7">
    <property type="entry name" value="PUCR FAMILY TRANSCRIPTIONAL REGULATOR"/>
    <property type="match status" value="1"/>
</dbReference>
<dbReference type="InterPro" id="IPR012914">
    <property type="entry name" value="PucR_dom"/>
</dbReference>
<dbReference type="Pfam" id="PF07905">
    <property type="entry name" value="PucR"/>
    <property type="match status" value="1"/>
</dbReference>
<dbReference type="Pfam" id="PF13556">
    <property type="entry name" value="HTH_30"/>
    <property type="match status" value="1"/>
</dbReference>
<dbReference type="InterPro" id="IPR051448">
    <property type="entry name" value="CdaR-like_regulators"/>
</dbReference>